<dbReference type="AlphaFoldDB" id="A0A934NX61"/>
<keyword evidence="3" id="KW-1185">Reference proteome</keyword>
<dbReference type="InterPro" id="IPR032710">
    <property type="entry name" value="NTF2-like_dom_sf"/>
</dbReference>
<feature type="region of interest" description="Disordered" evidence="1">
    <location>
        <begin position="35"/>
        <end position="61"/>
    </location>
</feature>
<reference evidence="2" key="1">
    <citation type="submission" date="2020-12" db="EMBL/GenBank/DDBJ databases">
        <title>Antrihabitans popcorni sp. nov. and Antrihabitans auranticaus sp. nov., isolated from a larva cave.</title>
        <authorList>
            <person name="Lee S.D."/>
            <person name="Kim I.S."/>
        </authorList>
    </citation>
    <scope>NUCLEOTIDE SEQUENCE</scope>
    <source>
        <strain evidence="2">YC3-6</strain>
    </source>
</reference>
<accession>A0A934NX61</accession>
<organism evidence="2 3">
    <name type="scientific">Antrihabitans stalagmiti</name>
    <dbReference type="NCBI Taxonomy" id="2799499"/>
    <lineage>
        <taxon>Bacteria</taxon>
        <taxon>Bacillati</taxon>
        <taxon>Actinomycetota</taxon>
        <taxon>Actinomycetes</taxon>
        <taxon>Mycobacteriales</taxon>
        <taxon>Nocardiaceae</taxon>
        <taxon>Antrihabitans</taxon>
    </lineage>
</organism>
<gene>
    <name evidence="2" type="ORF">JGU71_28805</name>
</gene>
<sequence length="188" mass="19510">MTSLRTRTAVIAAAIVAAIALISAVVLVVTLAGSSSDQQHGGRDDSGHVDGPTPGNADAATATQQALSAMFSWQPKNDSSPGAAATRALPWLGGELAASANTPPATGMRELPEWAAWRAAGDIVSASVLVTDNVDTTPGRAVCEAVVTQTVLHRDGTSTRYRQLKVRAVLESTSDGWRMTEYNAAPTR</sequence>
<evidence type="ECO:0000256" key="1">
    <source>
        <dbReference type="SAM" id="MobiDB-lite"/>
    </source>
</evidence>
<dbReference type="EMBL" id="JAEMNV010000017">
    <property type="protein sequence ID" value="MBJ8342897.1"/>
    <property type="molecule type" value="Genomic_DNA"/>
</dbReference>
<dbReference type="SUPFAM" id="SSF54427">
    <property type="entry name" value="NTF2-like"/>
    <property type="match status" value="1"/>
</dbReference>
<evidence type="ECO:0008006" key="4">
    <source>
        <dbReference type="Google" id="ProtNLM"/>
    </source>
</evidence>
<dbReference type="RefSeq" id="WP_199708599.1">
    <property type="nucleotide sequence ID" value="NZ_JAEMNV010000017.1"/>
</dbReference>
<comment type="caution">
    <text evidence="2">The sequence shown here is derived from an EMBL/GenBank/DDBJ whole genome shotgun (WGS) entry which is preliminary data.</text>
</comment>
<dbReference type="Proteomes" id="UP000655868">
    <property type="component" value="Unassembled WGS sequence"/>
</dbReference>
<protein>
    <recommendedName>
        <fullName evidence="4">Mce-associated membrane protein</fullName>
    </recommendedName>
</protein>
<name>A0A934NX61_9NOCA</name>
<proteinExistence type="predicted"/>
<evidence type="ECO:0000313" key="3">
    <source>
        <dbReference type="Proteomes" id="UP000655868"/>
    </source>
</evidence>
<evidence type="ECO:0000313" key="2">
    <source>
        <dbReference type="EMBL" id="MBJ8342897.1"/>
    </source>
</evidence>